<dbReference type="InterPro" id="IPR006762">
    <property type="entry name" value="Gtr1_RagA"/>
</dbReference>
<dbReference type="Pfam" id="PF04670">
    <property type="entry name" value="Gtr1_RagA"/>
    <property type="match status" value="1"/>
</dbReference>
<dbReference type="GO" id="GO:0005764">
    <property type="term" value="C:lysosome"/>
    <property type="evidence" value="ECO:0007669"/>
    <property type="project" value="TreeGrafter"/>
</dbReference>
<dbReference type="GO" id="GO:0005525">
    <property type="term" value="F:GTP binding"/>
    <property type="evidence" value="ECO:0007669"/>
    <property type="project" value="UniProtKB-KW"/>
</dbReference>
<protein>
    <submittedName>
        <fullName evidence="4">Uncharacterized protein</fullName>
    </submittedName>
</protein>
<reference evidence="4 5" key="1">
    <citation type="submission" date="2008-07" db="EMBL/GenBank/DDBJ databases">
        <authorList>
            <person name="El-Sayed N."/>
            <person name="Caler E."/>
            <person name="Inman J."/>
            <person name="Amedeo P."/>
            <person name="Hass B."/>
            <person name="Wortman J."/>
        </authorList>
    </citation>
    <scope>NUCLEOTIDE SEQUENCE [LARGE SCALE GENOMIC DNA]</scope>
    <source>
        <strain evidence="5">ATCC 50983 / TXsc</strain>
    </source>
</reference>
<accession>C5LEL4</accession>
<keyword evidence="2" id="KW-0547">Nucleotide-binding</keyword>
<keyword evidence="3" id="KW-0342">GTP-binding</keyword>
<evidence type="ECO:0000256" key="1">
    <source>
        <dbReference type="ARBA" id="ARBA00007756"/>
    </source>
</evidence>
<dbReference type="PANTHER" id="PTHR11259">
    <property type="entry name" value="RAS-RELATED GTP BINDING RAG/GTR YEAST"/>
    <property type="match status" value="1"/>
</dbReference>
<dbReference type="OrthoDB" id="26136at2759"/>
<dbReference type="Proteomes" id="UP000007800">
    <property type="component" value="Unassembled WGS sequence"/>
</dbReference>
<dbReference type="GO" id="GO:0010507">
    <property type="term" value="P:negative regulation of autophagy"/>
    <property type="evidence" value="ECO:0007669"/>
    <property type="project" value="TreeGrafter"/>
</dbReference>
<sequence>MQFPPAMSIGADAELSVFSDDVVPKILVCGLPRSGKSSIIRVVFGKTSPHETAYLEPTVMPEVRHVANHLVHVKIVDVPSTYQLDRESESDITEQDRTWFAKTVAIVFVIDSLEDNWHQAILYARRVVRRAIRVNSNIVFQVFYHKIDSNYRFDGSYSGDGMNSLHGEDISDAYVKELQASLDEDLYRNGCRVGITWHCTSIYDHSVFDCFSRLLQQLSVVHPHGQCVEQLLDSLVSNCRMERAYLFDIVSKVYLASDSGFGGGDSVLSYELMSDMLDVIIDTSCIYGIGAGKNEGRGTRDAAVIQQGATPASLAINSASSCTISLSNGLILYMKEVDTFLALVCQIKEEYFDRTFLVDHNINKFKESLAQVLGSSPTQTEVKKIS</sequence>
<dbReference type="Gene3D" id="3.40.50.300">
    <property type="entry name" value="P-loop containing nucleotide triphosphate hydrolases"/>
    <property type="match status" value="1"/>
</dbReference>
<evidence type="ECO:0000256" key="2">
    <source>
        <dbReference type="ARBA" id="ARBA00022741"/>
    </source>
</evidence>
<gene>
    <name evidence="4" type="ORF">Pmar_PMAR026384</name>
</gene>
<organism evidence="5">
    <name type="scientific">Perkinsus marinus (strain ATCC 50983 / TXsc)</name>
    <dbReference type="NCBI Taxonomy" id="423536"/>
    <lineage>
        <taxon>Eukaryota</taxon>
        <taxon>Sar</taxon>
        <taxon>Alveolata</taxon>
        <taxon>Perkinsozoa</taxon>
        <taxon>Perkinsea</taxon>
        <taxon>Perkinsida</taxon>
        <taxon>Perkinsidae</taxon>
        <taxon>Perkinsus</taxon>
    </lineage>
</organism>
<dbReference type="GO" id="GO:0003924">
    <property type="term" value="F:GTPase activity"/>
    <property type="evidence" value="ECO:0007669"/>
    <property type="project" value="TreeGrafter"/>
</dbReference>
<dbReference type="EMBL" id="GG681295">
    <property type="protein sequence ID" value="EER04832.1"/>
    <property type="molecule type" value="Genomic_DNA"/>
</dbReference>
<proteinExistence type="inferred from homology"/>
<dbReference type="GO" id="GO:0009267">
    <property type="term" value="P:cellular response to starvation"/>
    <property type="evidence" value="ECO:0007669"/>
    <property type="project" value="TreeGrafter"/>
</dbReference>
<comment type="similarity">
    <text evidence="1">Belongs to the GTR/RAG GTP-binding protein family.</text>
</comment>
<evidence type="ECO:0000256" key="3">
    <source>
        <dbReference type="ARBA" id="ARBA00023134"/>
    </source>
</evidence>
<dbReference type="Gene3D" id="3.30.450.190">
    <property type="match status" value="1"/>
</dbReference>
<evidence type="ECO:0000313" key="4">
    <source>
        <dbReference type="EMBL" id="EER04832.1"/>
    </source>
</evidence>
<name>C5LEL4_PERM5</name>
<dbReference type="PANTHER" id="PTHR11259:SF2">
    <property type="entry name" value="GH16429P"/>
    <property type="match status" value="1"/>
</dbReference>
<dbReference type="AlphaFoldDB" id="C5LEL4"/>
<dbReference type="GO" id="GO:1990131">
    <property type="term" value="C:Gtr1-Gtr2 GTPase complex"/>
    <property type="evidence" value="ECO:0007669"/>
    <property type="project" value="TreeGrafter"/>
</dbReference>
<dbReference type="InterPro" id="IPR027417">
    <property type="entry name" value="P-loop_NTPase"/>
</dbReference>
<dbReference type="InParanoid" id="C5LEL4"/>
<keyword evidence="5" id="KW-1185">Reference proteome</keyword>
<dbReference type="GO" id="GO:0005634">
    <property type="term" value="C:nucleus"/>
    <property type="evidence" value="ECO:0007669"/>
    <property type="project" value="TreeGrafter"/>
</dbReference>
<dbReference type="RefSeq" id="XP_002773016.1">
    <property type="nucleotide sequence ID" value="XM_002772970.1"/>
</dbReference>
<dbReference type="GO" id="GO:1904263">
    <property type="term" value="P:positive regulation of TORC1 signaling"/>
    <property type="evidence" value="ECO:0007669"/>
    <property type="project" value="TreeGrafter"/>
</dbReference>
<evidence type="ECO:0000313" key="5">
    <source>
        <dbReference type="Proteomes" id="UP000007800"/>
    </source>
</evidence>
<dbReference type="SUPFAM" id="SSF52540">
    <property type="entry name" value="P-loop containing nucleoside triphosphate hydrolases"/>
    <property type="match status" value="1"/>
</dbReference>
<dbReference type="OMA" id="NCRTFQE"/>
<dbReference type="GeneID" id="9050322"/>